<feature type="transmembrane region" description="Helical" evidence="1">
    <location>
        <begin position="37"/>
        <end position="56"/>
    </location>
</feature>
<dbReference type="Proteomes" id="UP000291301">
    <property type="component" value="Unassembled WGS sequence"/>
</dbReference>
<feature type="transmembrane region" description="Helical" evidence="1">
    <location>
        <begin position="121"/>
        <end position="138"/>
    </location>
</feature>
<comment type="caution">
    <text evidence="3">The sequence shown here is derived from an EMBL/GenBank/DDBJ whole genome shotgun (WGS) entry which is preliminary data.</text>
</comment>
<keyword evidence="1" id="KW-0812">Transmembrane</keyword>
<dbReference type="OrthoDB" id="9810239at2"/>
<keyword evidence="1" id="KW-0472">Membrane</keyword>
<feature type="transmembrane region" description="Helical" evidence="1">
    <location>
        <begin position="260"/>
        <end position="279"/>
    </location>
</feature>
<dbReference type="PANTHER" id="PTHR22911">
    <property type="entry name" value="ACYL-MALONYL CONDENSING ENZYME-RELATED"/>
    <property type="match status" value="1"/>
</dbReference>
<protein>
    <submittedName>
        <fullName evidence="3">DMT family transporter</fullName>
    </submittedName>
</protein>
<evidence type="ECO:0000313" key="4">
    <source>
        <dbReference type="Proteomes" id="UP000291301"/>
    </source>
</evidence>
<feature type="domain" description="EamA" evidence="2">
    <location>
        <begin position="147"/>
        <end position="274"/>
    </location>
</feature>
<proteinExistence type="predicted"/>
<feature type="transmembrane region" description="Helical" evidence="1">
    <location>
        <begin position="206"/>
        <end position="223"/>
    </location>
</feature>
<gene>
    <name evidence="3" type="ORF">E0D97_09935</name>
</gene>
<feature type="transmembrane region" description="Helical" evidence="1">
    <location>
        <begin position="7"/>
        <end position="25"/>
    </location>
</feature>
<dbReference type="GO" id="GO:0016020">
    <property type="term" value="C:membrane"/>
    <property type="evidence" value="ECO:0007669"/>
    <property type="project" value="InterPro"/>
</dbReference>
<keyword evidence="1" id="KW-1133">Transmembrane helix</keyword>
<feature type="transmembrane region" description="Helical" evidence="1">
    <location>
        <begin position="175"/>
        <end position="194"/>
    </location>
</feature>
<evidence type="ECO:0000259" key="2">
    <source>
        <dbReference type="Pfam" id="PF00892"/>
    </source>
</evidence>
<dbReference type="RefSeq" id="WP_131568353.1">
    <property type="nucleotide sequence ID" value="NZ_JAINFK010000002.1"/>
</dbReference>
<evidence type="ECO:0000313" key="3">
    <source>
        <dbReference type="EMBL" id="TCD14380.1"/>
    </source>
</evidence>
<dbReference type="SUPFAM" id="SSF103481">
    <property type="entry name" value="Multidrug resistance efflux transporter EmrE"/>
    <property type="match status" value="2"/>
</dbReference>
<feature type="transmembrane region" description="Helical" evidence="1">
    <location>
        <begin position="94"/>
        <end position="114"/>
    </location>
</feature>
<reference evidence="3 4" key="1">
    <citation type="journal article" date="2015" name="Antonie Van Leeuwenhoek">
        <title>Oricola cellulosilytica gen. nov., sp. nov., a cellulose-degrading bacterium of the family Phyllobacteriaceae isolated from surface seashore water, and emended descriptions of Mesorhizobium loti and Phyllobacterium myrsinacearum.</title>
        <authorList>
            <person name="Hameed A."/>
            <person name="Shahina M."/>
            <person name="Lai W.A."/>
            <person name="Lin S.Y."/>
            <person name="Young L.S."/>
            <person name="Liu Y.C."/>
            <person name="Hsu Y.H."/>
            <person name="Young C.C."/>
        </authorList>
    </citation>
    <scope>NUCLEOTIDE SEQUENCE [LARGE SCALE GENOMIC DNA]</scope>
    <source>
        <strain evidence="3 4">KCTC 52183</strain>
    </source>
</reference>
<feature type="transmembrane region" description="Helical" evidence="1">
    <location>
        <begin position="68"/>
        <end position="88"/>
    </location>
</feature>
<accession>A0A4R0PAW7</accession>
<dbReference type="Pfam" id="PF00892">
    <property type="entry name" value="EamA"/>
    <property type="match status" value="1"/>
</dbReference>
<name>A0A4R0PAW7_9HYPH</name>
<evidence type="ECO:0000256" key="1">
    <source>
        <dbReference type="SAM" id="Phobius"/>
    </source>
</evidence>
<dbReference type="InterPro" id="IPR000620">
    <property type="entry name" value="EamA_dom"/>
</dbReference>
<sequence>MTPHQKGLALTGFGAMVLTFDIPVLRLAGGDLWPVQFVRSGLGLGVALLAWGVLALARRRSALIPGRVGVATAGLYGLSAIAFVNAVFHTAAANVVFILSFNIAFAAMLGWLVLGERPARATLVTMAIMIGAVALIVGDSMRTGNLFGDISALFAAFLIAAAITLTRASGRDMGFAPMVGGILPVVLASAVMLGGGPGAETIEAPWWLILNGAVLIPLSFWCLATGPKYITGSEVAMFFLLETVLAPVWVWMIFGEVPTTPALIGGVILIAALVGHTLWQLRRERRRTLVRKRSVAQGREPAADVAKRRLAV</sequence>
<dbReference type="EMBL" id="SJST01000003">
    <property type="protein sequence ID" value="TCD14380.1"/>
    <property type="molecule type" value="Genomic_DNA"/>
</dbReference>
<dbReference type="InterPro" id="IPR037185">
    <property type="entry name" value="EmrE-like"/>
</dbReference>
<organism evidence="3 4">
    <name type="scientific">Oricola cellulosilytica</name>
    <dbReference type="NCBI Taxonomy" id="1429082"/>
    <lineage>
        <taxon>Bacteria</taxon>
        <taxon>Pseudomonadati</taxon>
        <taxon>Pseudomonadota</taxon>
        <taxon>Alphaproteobacteria</taxon>
        <taxon>Hyphomicrobiales</taxon>
        <taxon>Ahrensiaceae</taxon>
        <taxon>Oricola</taxon>
    </lineage>
</organism>
<feature type="transmembrane region" description="Helical" evidence="1">
    <location>
        <begin position="150"/>
        <end position="168"/>
    </location>
</feature>
<dbReference type="AlphaFoldDB" id="A0A4R0PAW7"/>
<keyword evidence="4" id="KW-1185">Reference proteome</keyword>
<feature type="transmembrane region" description="Helical" evidence="1">
    <location>
        <begin position="235"/>
        <end position="254"/>
    </location>
</feature>